<dbReference type="Gene3D" id="1.10.630.10">
    <property type="entry name" value="Cytochrome P450"/>
    <property type="match status" value="1"/>
</dbReference>
<dbReference type="SUPFAM" id="SSF48264">
    <property type="entry name" value="Cytochrome P450"/>
    <property type="match status" value="1"/>
</dbReference>
<evidence type="ECO:0008006" key="7">
    <source>
        <dbReference type="Google" id="ProtNLM"/>
    </source>
</evidence>
<dbReference type="InterPro" id="IPR050121">
    <property type="entry name" value="Cytochrome_P450_monoxygenase"/>
</dbReference>
<dbReference type="OrthoDB" id="1470350at2759"/>
<evidence type="ECO:0000313" key="6">
    <source>
        <dbReference type="Proteomes" id="UP000541610"/>
    </source>
</evidence>
<feature type="non-terminal residue" evidence="5">
    <location>
        <position position="491"/>
    </location>
</feature>
<accession>A0A7J6PFH1</accession>
<dbReference type="PANTHER" id="PTHR24305">
    <property type="entry name" value="CYTOCHROME P450"/>
    <property type="match status" value="1"/>
</dbReference>
<evidence type="ECO:0000313" key="5">
    <source>
        <dbReference type="EMBL" id="KAF4694885.1"/>
    </source>
</evidence>
<dbReference type="PROSITE" id="PS00086">
    <property type="entry name" value="CYTOCHROME_P450"/>
    <property type="match status" value="1"/>
</dbReference>
<evidence type="ECO:0000256" key="3">
    <source>
        <dbReference type="PIRSR" id="PIRSR602401-1"/>
    </source>
</evidence>
<keyword evidence="3 4" id="KW-0479">Metal-binding</keyword>
<evidence type="ECO:0000256" key="2">
    <source>
        <dbReference type="ARBA" id="ARBA00010617"/>
    </source>
</evidence>
<dbReference type="PANTHER" id="PTHR24305:SF166">
    <property type="entry name" value="CYTOCHROME P450 12A4, MITOCHONDRIAL-RELATED"/>
    <property type="match status" value="1"/>
</dbReference>
<feature type="binding site" description="axial binding residue" evidence="3">
    <location>
        <position position="455"/>
    </location>
    <ligand>
        <name>heme</name>
        <dbReference type="ChEBI" id="CHEBI:30413"/>
    </ligand>
    <ligandPart>
        <name>Fe</name>
        <dbReference type="ChEBI" id="CHEBI:18248"/>
    </ligandPart>
</feature>
<dbReference type="AlphaFoldDB" id="A0A7J6PFH1"/>
<dbReference type="PRINTS" id="PR00385">
    <property type="entry name" value="P450"/>
</dbReference>
<dbReference type="PRINTS" id="PR00463">
    <property type="entry name" value="EP450I"/>
</dbReference>
<dbReference type="EMBL" id="JABANP010000027">
    <property type="protein sequence ID" value="KAF4694885.1"/>
    <property type="molecule type" value="Genomic_DNA"/>
</dbReference>
<comment type="cofactor">
    <cofactor evidence="1 3">
        <name>heme</name>
        <dbReference type="ChEBI" id="CHEBI:30413"/>
    </cofactor>
</comment>
<proteinExistence type="inferred from homology"/>
<organism evidence="5 6">
    <name type="scientific">Perkinsus olseni</name>
    <name type="common">Perkinsus atlanticus</name>
    <dbReference type="NCBI Taxonomy" id="32597"/>
    <lineage>
        <taxon>Eukaryota</taxon>
        <taxon>Sar</taxon>
        <taxon>Alveolata</taxon>
        <taxon>Perkinsozoa</taxon>
        <taxon>Perkinsea</taxon>
        <taxon>Perkinsida</taxon>
        <taxon>Perkinsidae</taxon>
        <taxon>Perkinsus</taxon>
    </lineage>
</organism>
<evidence type="ECO:0000256" key="4">
    <source>
        <dbReference type="RuleBase" id="RU000461"/>
    </source>
</evidence>
<dbReference type="Proteomes" id="UP000541610">
    <property type="component" value="Unassembled WGS sequence"/>
</dbReference>
<dbReference type="InterPro" id="IPR017972">
    <property type="entry name" value="Cyt_P450_CS"/>
</dbReference>
<dbReference type="GO" id="GO:0005506">
    <property type="term" value="F:iron ion binding"/>
    <property type="evidence" value="ECO:0007669"/>
    <property type="project" value="InterPro"/>
</dbReference>
<gene>
    <name evidence="5" type="ORF">FOZ60_006738</name>
</gene>
<dbReference type="Pfam" id="PF00067">
    <property type="entry name" value="p450"/>
    <property type="match status" value="1"/>
</dbReference>
<comment type="similarity">
    <text evidence="2 4">Belongs to the cytochrome P450 family.</text>
</comment>
<comment type="caution">
    <text evidence="5">The sequence shown here is derived from an EMBL/GenBank/DDBJ whole genome shotgun (WGS) entry which is preliminary data.</text>
</comment>
<keyword evidence="3 4" id="KW-0349">Heme</keyword>
<reference evidence="5 6" key="1">
    <citation type="submission" date="2020-04" db="EMBL/GenBank/DDBJ databases">
        <title>Perkinsus olseni comparative genomics.</title>
        <authorList>
            <person name="Bogema D.R."/>
        </authorList>
    </citation>
    <scope>NUCLEOTIDE SEQUENCE [LARGE SCALE GENOMIC DNA]</scope>
    <source>
        <strain evidence="5">00978-12</strain>
    </source>
</reference>
<dbReference type="CDD" id="cd00302">
    <property type="entry name" value="cytochrome_P450"/>
    <property type="match status" value="1"/>
</dbReference>
<dbReference type="GO" id="GO:0004497">
    <property type="term" value="F:monooxygenase activity"/>
    <property type="evidence" value="ECO:0007669"/>
    <property type="project" value="UniProtKB-KW"/>
</dbReference>
<sequence>MPPLADVLPGLFNKLGSLVRSRPSPRLLASGMAVVAAVYLYRAIKRRRRRPSLCDRLGGTPGPIPYFGFVPRSSEHFVYALEILADTYGDAYAIKIGGRESVVLTNPEAIKEVLKERPHNLVRTFNKDKLLPIPGMFNTEGEEWKRNRRLAAPALNAHNSAEMVPAMAVVAKRLVRQLQTLDCDGRIVWEPTNWLMLCSLDVLCLTTFGMDFYFLNPDGIRADGSFHEIAETLSDFVEGSTSILDRAVFPFTTRNHFPWNLDPMIKKFHTSIERLNKFASDLAMQRRAEGGECRRSDLLGKLLQLEKRDLEGNIVTFFFAGSETASAALAWCLYYLCLYPNAQARARKEVDALGRNPENDDDLGQLPFVESCILETLRLQPPAPVILNETTAEMSFRGHEVPVGSWMVALIRKQMRSNAEGGSFFSPQRWLTSDGGVDRARVQEHLAFGSGPRRCPGSSMAIKEGTMVLAMILRHFEDIKHSSDISKVEVK</sequence>
<dbReference type="InterPro" id="IPR002401">
    <property type="entry name" value="Cyt_P450_E_grp-I"/>
</dbReference>
<evidence type="ECO:0000256" key="1">
    <source>
        <dbReference type="ARBA" id="ARBA00001971"/>
    </source>
</evidence>
<keyword evidence="3 4" id="KW-0408">Iron</keyword>
<dbReference type="GO" id="GO:0016705">
    <property type="term" value="F:oxidoreductase activity, acting on paired donors, with incorporation or reduction of molecular oxygen"/>
    <property type="evidence" value="ECO:0007669"/>
    <property type="project" value="InterPro"/>
</dbReference>
<protein>
    <recommendedName>
        <fullName evidence="7">Cytochrome P450</fullName>
    </recommendedName>
</protein>
<keyword evidence="4" id="KW-0560">Oxidoreductase</keyword>
<keyword evidence="4" id="KW-0503">Monooxygenase</keyword>
<name>A0A7J6PFH1_PEROL</name>
<dbReference type="InterPro" id="IPR036396">
    <property type="entry name" value="Cyt_P450_sf"/>
</dbReference>
<dbReference type="InterPro" id="IPR001128">
    <property type="entry name" value="Cyt_P450"/>
</dbReference>
<dbReference type="GO" id="GO:0020037">
    <property type="term" value="F:heme binding"/>
    <property type="evidence" value="ECO:0007669"/>
    <property type="project" value="InterPro"/>
</dbReference>